<dbReference type="EMBL" id="LWQS01000060">
    <property type="protein sequence ID" value="OAN45111.1"/>
    <property type="molecule type" value="Genomic_DNA"/>
</dbReference>
<protein>
    <submittedName>
        <fullName evidence="1">Methyltransferase type 11</fullName>
    </submittedName>
</protein>
<keyword evidence="1" id="KW-0808">Transferase</keyword>
<dbReference type="PANTHER" id="PTHR42912:SF93">
    <property type="entry name" value="N6-ADENOSINE-METHYLTRANSFERASE TMT1A"/>
    <property type="match status" value="1"/>
</dbReference>
<gene>
    <name evidence="1" type="ORF">A6A03_02795</name>
</gene>
<dbReference type="Proteomes" id="UP000078287">
    <property type="component" value="Unassembled WGS sequence"/>
</dbReference>
<sequence>MIDEQTMTKVEESALFARVAQSARADGKEAYFRLHRHRFAAMLRAMGPANGARVLEVGVTPGQFTELLVGAGFTVSGADLDPFTRKALWDRLGVEVRQVNLEREPVPYPDASFDWVVFSEVIEHMVYSPLPILREFYRVLRPGGRLLITTPNELYLKSRARAILRMLLWQSLSTPEEFRHQMLLEGEARYTTHSRTYTMSELTWLVEQAGFRIALKRFEAPWERVGLEAGRLFSAPHRLLAKALFFALTAAIPPTRSMLLVVGQRPAS</sequence>
<reference evidence="1 2" key="1">
    <citation type="submission" date="2016-04" db="EMBL/GenBank/DDBJ databases">
        <title>Chloroflexus islandicus sp. nov., a thermophilic filamentous anoxygenic phototrophic bacterium from geyser Strokkur (Iceland).</title>
        <authorList>
            <person name="Gaisin V.A."/>
            <person name="Kalashnikov A.M."/>
            <person name="Sukhacheva M.V."/>
            <person name="Grouzdev D.S."/>
            <person name="Ivanov T.M."/>
            <person name="Kuznetsov B."/>
            <person name="Gorlenko V.M."/>
        </authorList>
    </citation>
    <scope>NUCLEOTIDE SEQUENCE [LARGE SCALE GENOMIC DNA]</scope>
    <source>
        <strain evidence="2">isl-2</strain>
    </source>
</reference>
<keyword evidence="2" id="KW-1185">Reference proteome</keyword>
<evidence type="ECO:0000313" key="1">
    <source>
        <dbReference type="EMBL" id="OAN45111.1"/>
    </source>
</evidence>
<dbReference type="Gene3D" id="3.40.50.150">
    <property type="entry name" value="Vaccinia Virus protein VP39"/>
    <property type="match status" value="1"/>
</dbReference>
<dbReference type="OrthoDB" id="9805171at2"/>
<dbReference type="SUPFAM" id="SSF53335">
    <property type="entry name" value="S-adenosyl-L-methionine-dependent methyltransferases"/>
    <property type="match status" value="1"/>
</dbReference>
<organism evidence="1 2">
    <name type="scientific">Chloroflexus islandicus</name>
    <dbReference type="NCBI Taxonomy" id="1707952"/>
    <lineage>
        <taxon>Bacteria</taxon>
        <taxon>Bacillati</taxon>
        <taxon>Chloroflexota</taxon>
        <taxon>Chloroflexia</taxon>
        <taxon>Chloroflexales</taxon>
        <taxon>Chloroflexineae</taxon>
        <taxon>Chloroflexaceae</taxon>
        <taxon>Chloroflexus</taxon>
    </lineage>
</organism>
<dbReference type="InterPro" id="IPR029063">
    <property type="entry name" value="SAM-dependent_MTases_sf"/>
</dbReference>
<name>A0A178M8J8_9CHLR</name>
<dbReference type="STRING" id="1707952.A6A03_02795"/>
<proteinExistence type="predicted"/>
<accession>A0A178M8J8</accession>
<dbReference type="RefSeq" id="WP_082908966.1">
    <property type="nucleotide sequence ID" value="NZ_LWQS01000060.1"/>
</dbReference>
<dbReference type="InterPro" id="IPR050508">
    <property type="entry name" value="Methyltransf_Superfamily"/>
</dbReference>
<comment type="caution">
    <text evidence="1">The sequence shown here is derived from an EMBL/GenBank/DDBJ whole genome shotgun (WGS) entry which is preliminary data.</text>
</comment>
<dbReference type="Pfam" id="PF13489">
    <property type="entry name" value="Methyltransf_23"/>
    <property type="match status" value="1"/>
</dbReference>
<dbReference type="AlphaFoldDB" id="A0A178M8J8"/>
<keyword evidence="1" id="KW-0489">Methyltransferase</keyword>
<evidence type="ECO:0000313" key="2">
    <source>
        <dbReference type="Proteomes" id="UP000078287"/>
    </source>
</evidence>
<dbReference type="GO" id="GO:0032259">
    <property type="term" value="P:methylation"/>
    <property type="evidence" value="ECO:0007669"/>
    <property type="project" value="UniProtKB-KW"/>
</dbReference>
<dbReference type="CDD" id="cd02440">
    <property type="entry name" value="AdoMet_MTases"/>
    <property type="match status" value="1"/>
</dbReference>
<dbReference type="PANTHER" id="PTHR42912">
    <property type="entry name" value="METHYLTRANSFERASE"/>
    <property type="match status" value="1"/>
</dbReference>
<dbReference type="GO" id="GO:0008168">
    <property type="term" value="F:methyltransferase activity"/>
    <property type="evidence" value="ECO:0007669"/>
    <property type="project" value="UniProtKB-KW"/>
</dbReference>